<reference evidence="4 5" key="1">
    <citation type="journal article" date="2017" name="ISME J.">
        <title>Energy and carbon metabolisms in a deep terrestrial subsurface fluid microbial community.</title>
        <authorList>
            <person name="Momper L."/>
            <person name="Jungbluth S.P."/>
            <person name="Lee M.D."/>
            <person name="Amend J.P."/>
        </authorList>
    </citation>
    <scope>NUCLEOTIDE SEQUENCE [LARGE SCALE GENOMIC DNA]</scope>
    <source>
        <strain evidence="4">SURF_29</strain>
    </source>
</reference>
<evidence type="ECO:0000313" key="4">
    <source>
        <dbReference type="EMBL" id="RJO61508.1"/>
    </source>
</evidence>
<evidence type="ECO:0000259" key="2">
    <source>
        <dbReference type="Pfam" id="PF00534"/>
    </source>
</evidence>
<dbReference type="Gene3D" id="3.40.50.2000">
    <property type="entry name" value="Glycogen Phosphorylase B"/>
    <property type="match status" value="2"/>
</dbReference>
<feature type="domain" description="Glycosyltransferase subfamily 4-like N-terminal" evidence="3">
    <location>
        <begin position="16"/>
        <end position="173"/>
    </location>
</feature>
<dbReference type="GO" id="GO:0016757">
    <property type="term" value="F:glycosyltransferase activity"/>
    <property type="evidence" value="ECO:0007669"/>
    <property type="project" value="InterPro"/>
</dbReference>
<dbReference type="SUPFAM" id="SSF53756">
    <property type="entry name" value="UDP-Glycosyltransferase/glycogen phosphorylase"/>
    <property type="match status" value="1"/>
</dbReference>
<dbReference type="Proteomes" id="UP000285655">
    <property type="component" value="Unassembled WGS sequence"/>
</dbReference>
<dbReference type="CDD" id="cd03801">
    <property type="entry name" value="GT4_PimA-like"/>
    <property type="match status" value="1"/>
</dbReference>
<accession>A0A419DEK1</accession>
<dbReference type="Pfam" id="PF00534">
    <property type="entry name" value="Glycos_transf_1"/>
    <property type="match status" value="1"/>
</dbReference>
<feature type="domain" description="Glycosyl transferase family 1" evidence="2">
    <location>
        <begin position="191"/>
        <end position="341"/>
    </location>
</feature>
<sequence>MKVFVIGARGFPHVQGGIEKYCEELYSRLAKKNNVDITGLVIPNYYKKNVENWEGIKFIYIRSLKSKNYEKILYGLLASLITIIKKPDIAHFHGLSCCLYIPLVKLFNIKVILTFQSRDYLYPKWGKIAKYVWRLSEKAALKSDQIIAVSHAHMEYIKNYTNKVVRIPNGVEINHLDISNNEEGYFLRKYGLEKQGYIFFAGRFTPEKAIEDLVTAYEQLGTDKWKLVLAGDADHEDSYSRKIKNRIQRIKNIILTGFITGKELQALFANAKLFVLPSKFEGLPHVLLEAVSFNIEVLASNIEANLQINLDKDSYFEQGNIEDLKQKVRFLLENETPNEVKLRRMEMIRKEYNWETISEKIYGLYETLCQDR</sequence>
<name>A0A419DEK1_9BACT</name>
<evidence type="ECO:0000259" key="3">
    <source>
        <dbReference type="Pfam" id="PF13439"/>
    </source>
</evidence>
<comment type="caution">
    <text evidence="4">The sequence shown here is derived from an EMBL/GenBank/DDBJ whole genome shotgun (WGS) entry which is preliminary data.</text>
</comment>
<dbReference type="PANTHER" id="PTHR46401:SF2">
    <property type="entry name" value="GLYCOSYLTRANSFERASE WBBK-RELATED"/>
    <property type="match status" value="1"/>
</dbReference>
<organism evidence="4 5">
    <name type="scientific">candidate division WS5 bacterium</name>
    <dbReference type="NCBI Taxonomy" id="2093353"/>
    <lineage>
        <taxon>Bacteria</taxon>
        <taxon>candidate division WS5</taxon>
    </lineage>
</organism>
<keyword evidence="1 4" id="KW-0808">Transferase</keyword>
<dbReference type="PANTHER" id="PTHR46401">
    <property type="entry name" value="GLYCOSYLTRANSFERASE WBBK-RELATED"/>
    <property type="match status" value="1"/>
</dbReference>
<gene>
    <name evidence="4" type="ORF">C4544_02560</name>
</gene>
<protein>
    <submittedName>
        <fullName evidence="4">Glycosyltransferase</fullName>
    </submittedName>
</protein>
<proteinExistence type="predicted"/>
<dbReference type="InterPro" id="IPR028098">
    <property type="entry name" value="Glyco_trans_4-like_N"/>
</dbReference>
<dbReference type="InterPro" id="IPR001296">
    <property type="entry name" value="Glyco_trans_1"/>
</dbReference>
<dbReference type="Pfam" id="PF13439">
    <property type="entry name" value="Glyco_transf_4"/>
    <property type="match status" value="1"/>
</dbReference>
<evidence type="ECO:0000313" key="5">
    <source>
        <dbReference type="Proteomes" id="UP000285655"/>
    </source>
</evidence>
<dbReference type="EMBL" id="QZJW01000018">
    <property type="protein sequence ID" value="RJO61508.1"/>
    <property type="molecule type" value="Genomic_DNA"/>
</dbReference>
<evidence type="ECO:0000256" key="1">
    <source>
        <dbReference type="ARBA" id="ARBA00022679"/>
    </source>
</evidence>
<dbReference type="AlphaFoldDB" id="A0A419DEK1"/>